<accession>A0A5S3V585</accession>
<gene>
    <name evidence="1" type="ORF">CWC22_003350</name>
</gene>
<reference evidence="1 2" key="1">
    <citation type="submission" date="2019-10" db="EMBL/GenBank/DDBJ databases">
        <title>Pseudoalteromonas rubra S4059.</title>
        <authorList>
            <person name="Paulsen S."/>
            <person name="Wang X."/>
        </authorList>
    </citation>
    <scope>NUCLEOTIDE SEQUENCE [LARGE SCALE GENOMIC DNA]</scope>
    <source>
        <strain evidence="1 2">S4059</strain>
    </source>
</reference>
<dbReference type="PROSITE" id="PS51257">
    <property type="entry name" value="PROKAR_LIPOPROTEIN"/>
    <property type="match status" value="1"/>
</dbReference>
<organism evidence="1 2">
    <name type="scientific">Pseudoalteromonas rubra</name>
    <dbReference type="NCBI Taxonomy" id="43658"/>
    <lineage>
        <taxon>Bacteria</taxon>
        <taxon>Pseudomonadati</taxon>
        <taxon>Pseudomonadota</taxon>
        <taxon>Gammaproteobacteria</taxon>
        <taxon>Alteromonadales</taxon>
        <taxon>Pseudoalteromonadaceae</taxon>
        <taxon>Pseudoalteromonas</taxon>
    </lineage>
</organism>
<protein>
    <recommendedName>
        <fullName evidence="3">Lipoprotein</fullName>
    </recommendedName>
</protein>
<sequence length="191" mass="21187">MQRLKAPLKLVCLTMAGTVLAGCSYFWDHDIELKGCFPALEYRISAADEPIYRASFIDSHNSLIAAGYDFYVVNYYMPSSYAGENGESLRQKVIQMSGNYNMNGDMVISVPSWGERYLGGSAIALNFSIVYQGENGVLDAYTMGDKGIALPQGLSAHCKERIADACEGRLCRFLKYLDIEPSRQTFRGQVS</sequence>
<evidence type="ECO:0008006" key="3">
    <source>
        <dbReference type="Google" id="ProtNLM"/>
    </source>
</evidence>
<dbReference type="AlphaFoldDB" id="A0A5S3V585"/>
<evidence type="ECO:0000313" key="1">
    <source>
        <dbReference type="EMBL" id="QPB82095.1"/>
    </source>
</evidence>
<dbReference type="EMBL" id="CP045429">
    <property type="protein sequence ID" value="QPB82095.1"/>
    <property type="molecule type" value="Genomic_DNA"/>
</dbReference>
<proteinExistence type="predicted"/>
<dbReference type="Proteomes" id="UP000305729">
    <property type="component" value="Chromosome 1"/>
</dbReference>
<name>A0A5S3V585_9GAMM</name>
<evidence type="ECO:0000313" key="2">
    <source>
        <dbReference type="Proteomes" id="UP000305729"/>
    </source>
</evidence>
<dbReference type="RefSeq" id="WP_138536182.1">
    <property type="nucleotide sequence ID" value="NZ_CP045429.1"/>
</dbReference>